<dbReference type="EMBL" id="JBHFQA010000044">
    <property type="protein sequence ID" value="KAL2076888.1"/>
    <property type="molecule type" value="Genomic_DNA"/>
</dbReference>
<gene>
    <name evidence="3" type="ORF">ACEWY4_027518</name>
</gene>
<reference evidence="3 4" key="1">
    <citation type="submission" date="2024-09" db="EMBL/GenBank/DDBJ databases">
        <title>A chromosome-level genome assembly of Gray's grenadier anchovy, Coilia grayii.</title>
        <authorList>
            <person name="Fu Z."/>
        </authorList>
    </citation>
    <scope>NUCLEOTIDE SEQUENCE [LARGE SCALE GENOMIC DNA]</scope>
    <source>
        <strain evidence="3">G4</strain>
        <tissue evidence="3">Muscle</tissue>
    </source>
</reference>
<keyword evidence="4" id="KW-1185">Reference proteome</keyword>
<proteinExistence type="predicted"/>
<dbReference type="PROSITE" id="PS50878">
    <property type="entry name" value="RT_POL"/>
    <property type="match status" value="1"/>
</dbReference>
<dbReference type="InterPro" id="IPR000477">
    <property type="entry name" value="RT_dom"/>
</dbReference>
<comment type="caution">
    <text evidence="3">The sequence shown here is derived from an EMBL/GenBank/DDBJ whole genome shotgun (WGS) entry which is preliminary data.</text>
</comment>
<dbReference type="SUPFAM" id="SSF56672">
    <property type="entry name" value="DNA/RNA polymerases"/>
    <property type="match status" value="1"/>
</dbReference>
<organism evidence="3 4">
    <name type="scientific">Coilia grayii</name>
    <name type="common">Gray's grenadier anchovy</name>
    <dbReference type="NCBI Taxonomy" id="363190"/>
    <lineage>
        <taxon>Eukaryota</taxon>
        <taxon>Metazoa</taxon>
        <taxon>Chordata</taxon>
        <taxon>Craniata</taxon>
        <taxon>Vertebrata</taxon>
        <taxon>Euteleostomi</taxon>
        <taxon>Actinopterygii</taxon>
        <taxon>Neopterygii</taxon>
        <taxon>Teleostei</taxon>
        <taxon>Clupei</taxon>
        <taxon>Clupeiformes</taxon>
        <taxon>Clupeoidei</taxon>
        <taxon>Engraulidae</taxon>
        <taxon>Coilinae</taxon>
        <taxon>Coilia</taxon>
    </lineage>
</organism>
<dbReference type="InterPro" id="IPR036691">
    <property type="entry name" value="Endo/exonu/phosph_ase_sf"/>
</dbReference>
<keyword evidence="1" id="KW-1133">Transmembrane helix</keyword>
<dbReference type="Proteomes" id="UP001591681">
    <property type="component" value="Unassembled WGS sequence"/>
</dbReference>
<dbReference type="PANTHER" id="PTHR19446">
    <property type="entry name" value="REVERSE TRANSCRIPTASES"/>
    <property type="match status" value="1"/>
</dbReference>
<dbReference type="Pfam" id="PF03372">
    <property type="entry name" value="Exo_endo_phos"/>
    <property type="match status" value="1"/>
</dbReference>
<dbReference type="InterPro" id="IPR005135">
    <property type="entry name" value="Endo/exonuclease/phosphatase"/>
</dbReference>
<accession>A0ABD1IPG4</accession>
<feature type="transmembrane region" description="Helical" evidence="1">
    <location>
        <begin position="31"/>
        <end position="53"/>
    </location>
</feature>
<sequence length="1339" mass="153488">MGTLLIRRSIALRKFLLNYQMGTVVIKYVKLLLMGMHVSLFLLFHLMACFHVATLNMNGARNSMKRMELFETMKQKNIDVMFLQETHSDDFNAADWLKEFKGTVVLSHNTANSGGVAVLFEQRCTPVCYHTEEILPGRLLKIRAQYENDWYVFICVYAPTRAIDRLLFLNTLSHVLSSLDSNEFLLIGGDFNCTELGIDRNHTEPHIASRRKLMEIMATYDLADVWRIFHLEQRQYTWAHSCNNSLSLARLDRFYSYKHHLSFYKNCCILPVGFSDHCMVLCNMSLVSLKPRSAYWHFNTALLEDNNFKEIFIYFWNNFRLEKAFYSTLQQWWDMAKIQTKQLCQQYTFNVTRDLTISQKSLEVEIMNLQTLIDTTNDQSHIEKIKIKKIQLRDLLEKKAQGALVRSRFRNVSEMDAPSKFFFGLEQKNGQKRLIHALRSDSGALLTETADIKQRATGFYSELFKCESVEDERLSDVFLSGLPKLKKGSAEKLDGALTLGELHAAVMGMANGRAPGLDGLPVEFYKVFWPVIGQDLLDVLNASVAGGKLPLSCRRAVLTLVPKKGDLTEIKQWRPLSLLCIDSRIFSKTLATRLGKVMEEIIHVDQTYCVPGRSIFDNICLVRDTLDVCRILQKKVGLLLIDQEKAFDRVEHFYLWKVLHAFGFNSGFIRMLKVMYSDIESLLKVNGGLCAPFKVNRGIRQGCSLSGMLYALSIEPLLHRLRAEMSGVSLTNGRTTLCLSAYADDLIIMVDQQKDINVLDNICREFGQLSSSKINWTKSEAILVGEWGSELLKLPEGLNWKRGIFKYLGVYLGGHGAVQKNWDGVLEKVKGRLNKWRWLIPQLSYKGRVLIINNLAASMLWHKFVCLDPPPRLITQIQALLIDFFWDKLHWIPQSVLYLPKEDGGQGLVHLASRGAAFRLQFIQRFLTGPEDLTWRELACEIFHRVGGLCFDKTLFLMDSTKLNISGLPAYYQGLFKIWNLFKTENVDVDVSLHWLLKEPLIHGARCDITRGSVASTMRLCKVGGTTLQQLVDKCGPEFTDDGVMVTWLGLRSARVMGQVLQELRSVLTLQEKTLLKDYAKGVLHPDPSDPFPNLCLTPKMEECDGPLLAVNTMYMNVVSGKYMYRNCVKILNKKWLNNRPDTPWRSVLMLKSKEKPEWGTLYKPPLTKKMGDLQWRVLHGIVATNSFVSVLNSEIRQDCPFSSQRETVFHAFMYCVRLCPLFALLQSLFQSLHVHFSKQILILGVKYSRLNKLKGELINFILGNAKMAIYISRKNKMEQDSDFDVLFVLLRLLRSRIQMDFNFYKATGNLDAFVDIYCYKETVCSVFGTELVFSPLLL</sequence>
<evidence type="ECO:0000313" key="4">
    <source>
        <dbReference type="Proteomes" id="UP001591681"/>
    </source>
</evidence>
<evidence type="ECO:0000256" key="1">
    <source>
        <dbReference type="SAM" id="Phobius"/>
    </source>
</evidence>
<keyword evidence="1" id="KW-0472">Membrane</keyword>
<dbReference type="SUPFAM" id="SSF56219">
    <property type="entry name" value="DNase I-like"/>
    <property type="match status" value="1"/>
</dbReference>
<name>A0ABD1IPG4_9TELE</name>
<feature type="domain" description="Reverse transcriptase" evidence="2">
    <location>
        <begin position="542"/>
        <end position="812"/>
    </location>
</feature>
<evidence type="ECO:0000259" key="2">
    <source>
        <dbReference type="PROSITE" id="PS50878"/>
    </source>
</evidence>
<dbReference type="Pfam" id="PF00078">
    <property type="entry name" value="RVT_1"/>
    <property type="match status" value="1"/>
</dbReference>
<dbReference type="Gene3D" id="3.60.10.10">
    <property type="entry name" value="Endonuclease/exonuclease/phosphatase"/>
    <property type="match status" value="1"/>
</dbReference>
<dbReference type="CDD" id="cd09076">
    <property type="entry name" value="L1-EN"/>
    <property type="match status" value="1"/>
</dbReference>
<dbReference type="CDD" id="cd01650">
    <property type="entry name" value="RT_nLTR_like"/>
    <property type="match status" value="1"/>
</dbReference>
<evidence type="ECO:0000313" key="3">
    <source>
        <dbReference type="EMBL" id="KAL2076888.1"/>
    </source>
</evidence>
<keyword evidence="1" id="KW-0812">Transmembrane</keyword>
<dbReference type="InterPro" id="IPR043502">
    <property type="entry name" value="DNA/RNA_pol_sf"/>
</dbReference>
<protein>
    <recommendedName>
        <fullName evidence="2">Reverse transcriptase domain-containing protein</fullName>
    </recommendedName>
</protein>